<dbReference type="Proteomes" id="UP000784294">
    <property type="component" value="Unassembled WGS sequence"/>
</dbReference>
<evidence type="ECO:0000256" key="1">
    <source>
        <dbReference type="SAM" id="MobiDB-lite"/>
    </source>
</evidence>
<name>A0A448XC77_9PLAT</name>
<comment type="caution">
    <text evidence="2">The sequence shown here is derived from an EMBL/GenBank/DDBJ whole genome shotgun (WGS) entry which is preliminary data.</text>
</comment>
<feature type="region of interest" description="Disordered" evidence="1">
    <location>
        <begin position="1"/>
        <end position="23"/>
    </location>
</feature>
<sequence>MQDLATIASAMRNGGQATEGGTTRRPWLRQAVWYWLVNPTPGCLARKHTSVGCVSTRKHTHSPAQTEAPTSTGRYDLGAGSEMSPIPHVVQEWTLRRSQTP</sequence>
<accession>A0A448XC77</accession>
<reference evidence="2" key="1">
    <citation type="submission" date="2018-11" db="EMBL/GenBank/DDBJ databases">
        <authorList>
            <consortium name="Pathogen Informatics"/>
        </authorList>
    </citation>
    <scope>NUCLEOTIDE SEQUENCE</scope>
</reference>
<gene>
    <name evidence="2" type="ORF">PXEA_LOCUS26644</name>
</gene>
<feature type="compositionally biased region" description="Polar residues" evidence="1">
    <location>
        <begin position="62"/>
        <end position="73"/>
    </location>
</feature>
<dbReference type="EMBL" id="CAAALY010245358">
    <property type="protein sequence ID" value="VEL33204.1"/>
    <property type="molecule type" value="Genomic_DNA"/>
</dbReference>
<keyword evidence="3" id="KW-1185">Reference proteome</keyword>
<proteinExistence type="predicted"/>
<feature type="region of interest" description="Disordered" evidence="1">
    <location>
        <begin position="56"/>
        <end position="83"/>
    </location>
</feature>
<protein>
    <submittedName>
        <fullName evidence="2">Uncharacterized protein</fullName>
    </submittedName>
</protein>
<organism evidence="2 3">
    <name type="scientific">Protopolystoma xenopodis</name>
    <dbReference type="NCBI Taxonomy" id="117903"/>
    <lineage>
        <taxon>Eukaryota</taxon>
        <taxon>Metazoa</taxon>
        <taxon>Spiralia</taxon>
        <taxon>Lophotrochozoa</taxon>
        <taxon>Platyhelminthes</taxon>
        <taxon>Monogenea</taxon>
        <taxon>Polyopisthocotylea</taxon>
        <taxon>Polystomatidea</taxon>
        <taxon>Polystomatidae</taxon>
        <taxon>Protopolystoma</taxon>
    </lineage>
</organism>
<evidence type="ECO:0000313" key="3">
    <source>
        <dbReference type="Proteomes" id="UP000784294"/>
    </source>
</evidence>
<dbReference type="AlphaFoldDB" id="A0A448XC77"/>
<evidence type="ECO:0000313" key="2">
    <source>
        <dbReference type="EMBL" id="VEL33204.1"/>
    </source>
</evidence>